<accession>A0A7K4AHU0</accession>
<protein>
    <submittedName>
        <fullName evidence="1">Uncharacterized protein</fullName>
    </submittedName>
</protein>
<evidence type="ECO:0000313" key="2">
    <source>
        <dbReference type="Proteomes" id="UP000544742"/>
    </source>
</evidence>
<sequence length="238" mass="26066">MILSVSVLLSAFAYAQEQPGGFPEGIGFPEQVDSAFSDIANQPPSIRSVEPDKPSPQPMGTAIKWTVRAEDPENDPISYMFQLKDSATWVPLTQWIDENTWTWNTAALEPGNYQIRVLVRDPMHTSGDFKLDERIIDYQITAPQVPAEVSAPAAVPELEQAPVIEQPIVQAPEQIAAPVNQPPQVLSLNADLASPQIAGAAVTFIAAASDPENDPLEFMFLVDGQARTDFINNPSWTW</sequence>
<dbReference type="AlphaFoldDB" id="A0A7K4AHU0"/>
<evidence type="ECO:0000313" key="1">
    <source>
        <dbReference type="EMBL" id="NLJ22523.1"/>
    </source>
</evidence>
<dbReference type="Gene3D" id="3.40.1350.20">
    <property type="match status" value="2"/>
</dbReference>
<dbReference type="Proteomes" id="UP000544742">
    <property type="component" value="Unassembled WGS sequence"/>
</dbReference>
<gene>
    <name evidence="1" type="ORF">GX426_05380</name>
</gene>
<reference evidence="1 2" key="1">
    <citation type="journal article" date="2020" name="Biotechnol. Biofuels">
        <title>New insights from the biogas microbiome by comprehensive genome-resolved metagenomics of nearly 1600 species originating from multiple anaerobic digesters.</title>
        <authorList>
            <person name="Campanaro S."/>
            <person name="Treu L."/>
            <person name="Rodriguez-R L.M."/>
            <person name="Kovalovszki A."/>
            <person name="Ziels R.M."/>
            <person name="Maus I."/>
            <person name="Zhu X."/>
            <person name="Kougias P.G."/>
            <person name="Basile A."/>
            <person name="Luo G."/>
            <person name="Schluter A."/>
            <person name="Konstantinidis K.T."/>
            <person name="Angelidaki I."/>
        </authorList>
    </citation>
    <scope>NUCLEOTIDE SEQUENCE [LARGE SCALE GENOMIC DNA]</scope>
    <source>
        <strain evidence="1">AS27yjCOA_157</strain>
    </source>
</reference>
<name>A0A7K4AHU0_METSH</name>
<feature type="non-terminal residue" evidence="1">
    <location>
        <position position="238"/>
    </location>
</feature>
<organism evidence="1 2">
    <name type="scientific">Methanothrix soehngenii</name>
    <name type="common">Methanosaeta concilii</name>
    <dbReference type="NCBI Taxonomy" id="2223"/>
    <lineage>
        <taxon>Archaea</taxon>
        <taxon>Methanobacteriati</taxon>
        <taxon>Methanobacteriota</taxon>
        <taxon>Stenosarchaea group</taxon>
        <taxon>Methanomicrobia</taxon>
        <taxon>Methanotrichales</taxon>
        <taxon>Methanotrichaceae</taxon>
        <taxon>Methanothrix</taxon>
    </lineage>
</organism>
<proteinExistence type="predicted"/>
<dbReference type="EMBL" id="JAAYUN010000093">
    <property type="protein sequence ID" value="NLJ22523.1"/>
    <property type="molecule type" value="Genomic_DNA"/>
</dbReference>
<comment type="caution">
    <text evidence="1">The sequence shown here is derived from an EMBL/GenBank/DDBJ whole genome shotgun (WGS) entry which is preliminary data.</text>
</comment>